<dbReference type="PANTHER" id="PTHR37299:SF1">
    <property type="entry name" value="STAGE 0 SPORULATION PROTEIN A HOMOLOG"/>
    <property type="match status" value="1"/>
</dbReference>
<evidence type="ECO:0000259" key="1">
    <source>
        <dbReference type="PROSITE" id="PS50930"/>
    </source>
</evidence>
<dbReference type="AlphaFoldDB" id="A0A413T9A0"/>
<dbReference type="InterPro" id="IPR046947">
    <property type="entry name" value="LytR-like"/>
</dbReference>
<gene>
    <name evidence="2" type="ORF">DW918_02165</name>
</gene>
<dbReference type="EMBL" id="QSFV01000004">
    <property type="protein sequence ID" value="RHA81510.1"/>
    <property type="molecule type" value="Genomic_DNA"/>
</dbReference>
<dbReference type="GO" id="GO:0000156">
    <property type="term" value="F:phosphorelay response regulator activity"/>
    <property type="evidence" value="ECO:0007669"/>
    <property type="project" value="InterPro"/>
</dbReference>
<accession>A0A413T9A0</accession>
<dbReference type="PANTHER" id="PTHR37299">
    <property type="entry name" value="TRANSCRIPTIONAL REGULATOR-RELATED"/>
    <property type="match status" value="1"/>
</dbReference>
<dbReference type="GO" id="GO:0003677">
    <property type="term" value="F:DNA binding"/>
    <property type="evidence" value="ECO:0007669"/>
    <property type="project" value="InterPro"/>
</dbReference>
<evidence type="ECO:0000313" key="3">
    <source>
        <dbReference type="Proteomes" id="UP000285740"/>
    </source>
</evidence>
<organism evidence="2 3">
    <name type="scientific">Eubacterium ventriosum</name>
    <dbReference type="NCBI Taxonomy" id="39496"/>
    <lineage>
        <taxon>Bacteria</taxon>
        <taxon>Bacillati</taxon>
        <taxon>Bacillota</taxon>
        <taxon>Clostridia</taxon>
        <taxon>Eubacteriales</taxon>
        <taxon>Eubacteriaceae</taxon>
        <taxon>Eubacterium</taxon>
    </lineage>
</organism>
<name>A0A413T9A0_9FIRM</name>
<comment type="caution">
    <text evidence="2">The sequence shown here is derived from an EMBL/GenBank/DDBJ whole genome shotgun (WGS) entry which is preliminary data.</text>
</comment>
<feature type="domain" description="HTH LytTR-type" evidence="1">
    <location>
        <begin position="46"/>
        <end position="150"/>
    </location>
</feature>
<dbReference type="Proteomes" id="UP000285740">
    <property type="component" value="Unassembled WGS sequence"/>
</dbReference>
<dbReference type="InterPro" id="IPR007492">
    <property type="entry name" value="LytTR_DNA-bd_dom"/>
</dbReference>
<dbReference type="PROSITE" id="PS50930">
    <property type="entry name" value="HTH_LYTTR"/>
    <property type="match status" value="1"/>
</dbReference>
<sequence>MEESILKLQLLEKKDLAEPEIDIRYSSMTQPLNRIVQYIRQQEYLIQGIFEKKLYQIPLNEVLYFETVDKKTFMYTQQKIFECKKTLSAIEQDLIRSNVVRISKTVLLNISCLVCVKPYPNHRLLAELNNEENLIVSRKYIPILRDKIRSGYYE</sequence>
<dbReference type="Pfam" id="PF04397">
    <property type="entry name" value="LytTR"/>
    <property type="match status" value="1"/>
</dbReference>
<proteinExistence type="predicted"/>
<reference evidence="2 3" key="1">
    <citation type="submission" date="2018-08" db="EMBL/GenBank/DDBJ databases">
        <title>A genome reference for cultivated species of the human gut microbiota.</title>
        <authorList>
            <person name="Zou Y."/>
            <person name="Xue W."/>
            <person name="Luo G."/>
        </authorList>
    </citation>
    <scope>NUCLEOTIDE SEQUENCE [LARGE SCALE GENOMIC DNA]</scope>
    <source>
        <strain evidence="2 3">AM42-30</strain>
    </source>
</reference>
<evidence type="ECO:0000313" key="2">
    <source>
        <dbReference type="EMBL" id="RHA81510.1"/>
    </source>
</evidence>
<dbReference type="SMART" id="SM00850">
    <property type="entry name" value="LytTR"/>
    <property type="match status" value="1"/>
</dbReference>
<protein>
    <submittedName>
        <fullName evidence="2">LytTR family transcriptional regulator</fullName>
    </submittedName>
</protein>
<dbReference type="Gene3D" id="2.40.50.1020">
    <property type="entry name" value="LytTr DNA-binding domain"/>
    <property type="match status" value="1"/>
</dbReference>